<reference evidence="9 10" key="1">
    <citation type="submission" date="2021-05" db="EMBL/GenBank/DDBJ databases">
        <title>Novel species in genus Cellulomonas.</title>
        <authorList>
            <person name="Zhang G."/>
        </authorList>
    </citation>
    <scope>NUCLEOTIDE SEQUENCE [LARGE SCALE GENOMIC DNA]</scope>
    <source>
        <strain evidence="10">zg-ZUI222</strain>
    </source>
</reference>
<feature type="compositionally biased region" description="Pro residues" evidence="6">
    <location>
        <begin position="185"/>
        <end position="199"/>
    </location>
</feature>
<keyword evidence="3 7" id="KW-0812">Transmembrane</keyword>
<organism evidence="9 10">
    <name type="scientific">Cellulomonas wangleii</name>
    <dbReference type="NCBI Taxonomy" id="2816956"/>
    <lineage>
        <taxon>Bacteria</taxon>
        <taxon>Bacillati</taxon>
        <taxon>Actinomycetota</taxon>
        <taxon>Actinomycetes</taxon>
        <taxon>Micrococcales</taxon>
        <taxon>Cellulomonadaceae</taxon>
        <taxon>Cellulomonas</taxon>
    </lineage>
</organism>
<evidence type="ECO:0000256" key="6">
    <source>
        <dbReference type="SAM" id="MobiDB-lite"/>
    </source>
</evidence>
<dbReference type="RefSeq" id="WP_207338962.1">
    <property type="nucleotide sequence ID" value="NZ_CP074405.1"/>
</dbReference>
<dbReference type="PANTHER" id="PTHR33885">
    <property type="entry name" value="PHAGE SHOCK PROTEIN C"/>
    <property type="match status" value="1"/>
</dbReference>
<sequence>MDTQTPAGGDAGTPGPAPGPGTGPHHGPTHPPAHQGFWAGVRRTGLRRSDERWLGGVAGGLAERVGVDPLVVRGLFAVTFLVGGLGLVLYGVAWALLPDDRDDRILLERMGAGDADGALLGALAFVVVGFARGDGWWWFWDGGSALGGAVWLAFVVGLTALVVTAVQRHQRGTAPWQHGDGRPGWPVPPAGAPSTPPGAAPYGTPTGTAAAGTPAAAAWAQTSTAPLPTNSPQDGAQCAPVPPYAVAGHRPPGPPFAGGPPVVPRPPQRGADGATVGAVVGLSVVGLGVLLLAERIGAFDGPVWLTAGGIALVLAGLGIVSLAARGRSSGFIGFLAVVGLLVAVPAALAQQSDWADVARGWENRGRDVTVTSRAVAANGFELNAGRSRIDLTAVPIDPDEVLRVPINVGTGQLTVIVPRDAAVRAHVDHAIGSVRWEMDDDMHEQSGVGLGDLLYEDDDAAAGSPDLVLDIDGGVGQIRIIDEGNA</sequence>
<feature type="transmembrane region" description="Helical" evidence="7">
    <location>
        <begin position="75"/>
        <end position="97"/>
    </location>
</feature>
<feature type="transmembrane region" description="Helical" evidence="7">
    <location>
        <begin position="274"/>
        <end position="292"/>
    </location>
</feature>
<evidence type="ECO:0000313" key="9">
    <source>
        <dbReference type="EMBL" id="QVI61358.1"/>
    </source>
</evidence>
<keyword evidence="2" id="KW-1003">Cell membrane</keyword>
<dbReference type="InterPro" id="IPR007168">
    <property type="entry name" value="Phageshock_PspC_N"/>
</dbReference>
<feature type="transmembrane region" description="Helical" evidence="7">
    <location>
        <begin position="304"/>
        <end position="324"/>
    </location>
</feature>
<feature type="region of interest" description="Disordered" evidence="6">
    <location>
        <begin position="172"/>
        <end position="238"/>
    </location>
</feature>
<feature type="transmembrane region" description="Helical" evidence="7">
    <location>
        <begin position="331"/>
        <end position="349"/>
    </location>
</feature>
<evidence type="ECO:0000256" key="7">
    <source>
        <dbReference type="SAM" id="Phobius"/>
    </source>
</evidence>
<evidence type="ECO:0000259" key="8">
    <source>
        <dbReference type="Pfam" id="PF04024"/>
    </source>
</evidence>
<keyword evidence="4 7" id="KW-1133">Transmembrane helix</keyword>
<dbReference type="PANTHER" id="PTHR33885:SF3">
    <property type="entry name" value="PHAGE SHOCK PROTEIN C"/>
    <property type="match status" value="1"/>
</dbReference>
<protein>
    <submittedName>
        <fullName evidence="9">PspC domain-containing protein</fullName>
    </submittedName>
</protein>
<evidence type="ECO:0000256" key="3">
    <source>
        <dbReference type="ARBA" id="ARBA00022692"/>
    </source>
</evidence>
<evidence type="ECO:0000256" key="2">
    <source>
        <dbReference type="ARBA" id="ARBA00022475"/>
    </source>
</evidence>
<feature type="domain" description="Phage shock protein PspC N-terminal" evidence="8">
    <location>
        <begin position="46"/>
        <end position="99"/>
    </location>
</feature>
<proteinExistence type="predicted"/>
<accession>A0ABX8D1J6</accession>
<evidence type="ECO:0000256" key="5">
    <source>
        <dbReference type="ARBA" id="ARBA00023136"/>
    </source>
</evidence>
<dbReference type="Pfam" id="PF04024">
    <property type="entry name" value="PspC"/>
    <property type="match status" value="1"/>
</dbReference>
<evidence type="ECO:0000256" key="4">
    <source>
        <dbReference type="ARBA" id="ARBA00022989"/>
    </source>
</evidence>
<feature type="transmembrane region" description="Helical" evidence="7">
    <location>
        <begin position="145"/>
        <end position="166"/>
    </location>
</feature>
<comment type="subcellular location">
    <subcellularLocation>
        <location evidence="1">Cell membrane</location>
        <topology evidence="1">Single-pass membrane protein</topology>
    </subcellularLocation>
</comment>
<dbReference type="EMBL" id="CP074405">
    <property type="protein sequence ID" value="QVI61358.1"/>
    <property type="molecule type" value="Genomic_DNA"/>
</dbReference>
<evidence type="ECO:0000256" key="1">
    <source>
        <dbReference type="ARBA" id="ARBA00004162"/>
    </source>
</evidence>
<evidence type="ECO:0000313" key="10">
    <source>
        <dbReference type="Proteomes" id="UP000677804"/>
    </source>
</evidence>
<feature type="region of interest" description="Disordered" evidence="6">
    <location>
        <begin position="1"/>
        <end position="37"/>
    </location>
</feature>
<feature type="compositionally biased region" description="Low complexity" evidence="6">
    <location>
        <begin position="200"/>
        <end position="226"/>
    </location>
</feature>
<dbReference type="InterPro" id="IPR052027">
    <property type="entry name" value="PspC"/>
</dbReference>
<keyword evidence="5 7" id="KW-0472">Membrane</keyword>
<dbReference type="Proteomes" id="UP000677804">
    <property type="component" value="Chromosome"/>
</dbReference>
<gene>
    <name evidence="9" type="ORF">KG103_12810</name>
</gene>
<name>A0ABX8D1J6_9CELL</name>
<keyword evidence="10" id="KW-1185">Reference proteome</keyword>
<feature type="transmembrane region" description="Helical" evidence="7">
    <location>
        <begin position="118"/>
        <end position="139"/>
    </location>
</feature>